<dbReference type="AlphaFoldDB" id="A0A414XVT7"/>
<dbReference type="EMBL" id="QRKB01000044">
    <property type="protein sequence ID" value="RHH78002.1"/>
    <property type="molecule type" value="Genomic_DNA"/>
</dbReference>
<evidence type="ECO:0000313" key="2">
    <source>
        <dbReference type="Proteomes" id="UP000284548"/>
    </source>
</evidence>
<organism evidence="1 2">
    <name type="scientific">Segatella copri</name>
    <dbReference type="NCBI Taxonomy" id="165179"/>
    <lineage>
        <taxon>Bacteria</taxon>
        <taxon>Pseudomonadati</taxon>
        <taxon>Bacteroidota</taxon>
        <taxon>Bacteroidia</taxon>
        <taxon>Bacteroidales</taxon>
        <taxon>Prevotellaceae</taxon>
        <taxon>Segatella</taxon>
    </lineage>
</organism>
<accession>A0A414XVT7</accession>
<name>A0A414XVT7_9BACT</name>
<sequence length="81" mass="9449">MFFQCGSYDVWRKLRELRSATLGMESRKANISSFVLRGGSEVMFWKPQNSSLHHEGGEILLPTVAENECTNYKHHIDYKRE</sequence>
<proteinExistence type="predicted"/>
<dbReference type="Proteomes" id="UP000284548">
    <property type="component" value="Unassembled WGS sequence"/>
</dbReference>
<evidence type="ECO:0000313" key="1">
    <source>
        <dbReference type="EMBL" id="RHH78002.1"/>
    </source>
</evidence>
<comment type="caution">
    <text evidence="1">The sequence shown here is derived from an EMBL/GenBank/DDBJ whole genome shotgun (WGS) entry which is preliminary data.</text>
</comment>
<reference evidence="1 2" key="1">
    <citation type="submission" date="2018-08" db="EMBL/GenBank/DDBJ databases">
        <title>A genome reference for cultivated species of the human gut microbiota.</title>
        <authorList>
            <person name="Zou Y."/>
            <person name="Xue W."/>
            <person name="Luo G."/>
        </authorList>
    </citation>
    <scope>NUCLEOTIDE SEQUENCE [LARGE SCALE GENOMIC DNA]</scope>
    <source>
        <strain evidence="1 2">AM16-54</strain>
    </source>
</reference>
<gene>
    <name evidence="1" type="ORF">DW192_13465</name>
</gene>
<protein>
    <submittedName>
        <fullName evidence="1">Uncharacterized protein</fullName>
    </submittedName>
</protein>